<gene>
    <name evidence="3" type="ORF">DGYR_LOCUS7682</name>
</gene>
<accession>A0A7I8VY04</accession>
<dbReference type="EMBL" id="CAJFCJ010000010">
    <property type="protein sequence ID" value="CAD5119436.1"/>
    <property type="molecule type" value="Genomic_DNA"/>
</dbReference>
<proteinExistence type="predicted"/>
<sequence length="156" mass="18122">MDEYRQATTTHINSGFNADLGQRFAHPENTSFYSEDESFSRMADQPSMHSSYTQESGRIPHRYHPQNVPATRYYESPAQSVVPVGQSDQSLLFNYQPQWMKNMKVDTYTGGQAETTMDQSTYSKKEFKIRTYLIWSVLMLIFFLPCGTYELTLLKQ</sequence>
<evidence type="ECO:0000256" key="2">
    <source>
        <dbReference type="SAM" id="Phobius"/>
    </source>
</evidence>
<organism evidence="3 4">
    <name type="scientific">Dimorphilus gyrociliatus</name>
    <dbReference type="NCBI Taxonomy" id="2664684"/>
    <lineage>
        <taxon>Eukaryota</taxon>
        <taxon>Metazoa</taxon>
        <taxon>Spiralia</taxon>
        <taxon>Lophotrochozoa</taxon>
        <taxon>Annelida</taxon>
        <taxon>Polychaeta</taxon>
        <taxon>Polychaeta incertae sedis</taxon>
        <taxon>Dinophilidae</taxon>
        <taxon>Dimorphilus</taxon>
    </lineage>
</organism>
<feature type="compositionally biased region" description="Polar residues" evidence="1">
    <location>
        <begin position="47"/>
        <end position="56"/>
    </location>
</feature>
<feature type="transmembrane region" description="Helical" evidence="2">
    <location>
        <begin position="132"/>
        <end position="151"/>
    </location>
</feature>
<dbReference type="Proteomes" id="UP000549394">
    <property type="component" value="Unassembled WGS sequence"/>
</dbReference>
<evidence type="ECO:0000313" key="3">
    <source>
        <dbReference type="EMBL" id="CAD5119436.1"/>
    </source>
</evidence>
<dbReference type="AlphaFoldDB" id="A0A7I8VY04"/>
<comment type="caution">
    <text evidence="3">The sequence shown here is derived from an EMBL/GenBank/DDBJ whole genome shotgun (WGS) entry which is preliminary data.</text>
</comment>
<keyword evidence="2" id="KW-1133">Transmembrane helix</keyword>
<keyword evidence="4" id="KW-1185">Reference proteome</keyword>
<feature type="region of interest" description="Disordered" evidence="1">
    <location>
        <begin position="35"/>
        <end position="65"/>
    </location>
</feature>
<evidence type="ECO:0000256" key="1">
    <source>
        <dbReference type="SAM" id="MobiDB-lite"/>
    </source>
</evidence>
<protein>
    <submittedName>
        <fullName evidence="3">DgyrCDS8046</fullName>
    </submittedName>
</protein>
<name>A0A7I8VY04_9ANNE</name>
<evidence type="ECO:0000313" key="4">
    <source>
        <dbReference type="Proteomes" id="UP000549394"/>
    </source>
</evidence>
<keyword evidence="2" id="KW-0812">Transmembrane</keyword>
<reference evidence="3 4" key="1">
    <citation type="submission" date="2020-08" db="EMBL/GenBank/DDBJ databases">
        <authorList>
            <person name="Hejnol A."/>
        </authorList>
    </citation>
    <scope>NUCLEOTIDE SEQUENCE [LARGE SCALE GENOMIC DNA]</scope>
</reference>
<keyword evidence="2" id="KW-0472">Membrane</keyword>